<keyword evidence="2" id="KW-0472">Membrane</keyword>
<comment type="caution">
    <text evidence="3">The sequence shown here is derived from an EMBL/GenBank/DDBJ whole genome shotgun (WGS) entry which is preliminary data.</text>
</comment>
<reference evidence="3 4" key="1">
    <citation type="submission" date="2016-08" db="EMBL/GenBank/DDBJ databases">
        <title>Genomes of anaerobic fungi encode conserved fungal cellulosomes for biomass hydrolysis.</title>
        <authorList>
            <consortium name="DOE Joint Genome Institute"/>
            <person name="Haitjema C.H."/>
            <person name="Gilmore S.P."/>
            <person name="Henske J.K."/>
            <person name="Solomon K.V."/>
            <person name="De Groot R."/>
            <person name="Kuo A."/>
            <person name="Mondo S.J."/>
            <person name="Salamov A.A."/>
            <person name="Labutti K."/>
            <person name="Zhao Z."/>
            <person name="Chiniquy J."/>
            <person name="Barry K."/>
            <person name="Brewer H.M."/>
            <person name="Purvine S.O."/>
            <person name="Wright A.T."/>
            <person name="Boxma B."/>
            <person name="Van Alen T."/>
            <person name="Hackstein J.H."/>
            <person name="Baker S.E."/>
            <person name="Grigoriev I.V."/>
            <person name="O'Malley M.A."/>
        </authorList>
    </citation>
    <scope>NUCLEOTIDE SEQUENCE [LARGE SCALE GENOMIC DNA]</scope>
    <source>
        <strain evidence="4">finn</strain>
    </source>
</reference>
<dbReference type="OrthoDB" id="2137032at2759"/>
<feature type="compositionally biased region" description="Low complexity" evidence="1">
    <location>
        <begin position="198"/>
        <end position="215"/>
    </location>
</feature>
<feature type="region of interest" description="Disordered" evidence="1">
    <location>
        <begin position="193"/>
        <end position="215"/>
    </location>
</feature>
<reference evidence="3 4" key="2">
    <citation type="submission" date="2016-08" db="EMBL/GenBank/DDBJ databases">
        <title>Pervasive Adenine N6-methylation of Active Genes in Fungi.</title>
        <authorList>
            <consortium name="DOE Joint Genome Institute"/>
            <person name="Mondo S.J."/>
            <person name="Dannebaum R.O."/>
            <person name="Kuo R.C."/>
            <person name="Labutti K."/>
            <person name="Haridas S."/>
            <person name="Kuo A."/>
            <person name="Salamov A."/>
            <person name="Ahrendt S.R."/>
            <person name="Lipzen A."/>
            <person name="Sullivan W."/>
            <person name="Andreopoulos W.B."/>
            <person name="Clum A."/>
            <person name="Lindquist E."/>
            <person name="Daum C."/>
            <person name="Ramamoorthy G.K."/>
            <person name="Gryganskyi A."/>
            <person name="Culley D."/>
            <person name="Magnuson J.K."/>
            <person name="James T.Y."/>
            <person name="O'Malley M.A."/>
            <person name="Stajich J.E."/>
            <person name="Spatafora J.W."/>
            <person name="Visel A."/>
            <person name="Grigoriev I.V."/>
        </authorList>
    </citation>
    <scope>NUCLEOTIDE SEQUENCE [LARGE SCALE GENOMIC DNA]</scope>
    <source>
        <strain evidence="4">finn</strain>
    </source>
</reference>
<dbReference type="Proteomes" id="UP000193719">
    <property type="component" value="Unassembled WGS sequence"/>
</dbReference>
<name>A0A1Y1V425_9FUNG</name>
<evidence type="ECO:0000313" key="3">
    <source>
        <dbReference type="EMBL" id="ORX45417.1"/>
    </source>
</evidence>
<keyword evidence="2" id="KW-0812">Transmembrane</keyword>
<sequence>MARMGSSMGNSRTQRINQSKFGDITVRYGKDKRSNVNKKMPSTFKTRDFQQNKLSKKSFTGSSTLHKSHANKETYNTNHSYRITLSRFIKMSTFVVLILLSVWIYTTGDDTTVVRHRRSVSDVISQLSNKYIDGGYASGQSAAAWSRYRRSKGAYGDDMSNPHNGVSDDDSIVQKVLADFAKLVKSESENYVSGNKINNANDDNTTNNNSNNNDL</sequence>
<organism evidence="3 4">
    <name type="scientific">Piromyces finnis</name>
    <dbReference type="NCBI Taxonomy" id="1754191"/>
    <lineage>
        <taxon>Eukaryota</taxon>
        <taxon>Fungi</taxon>
        <taxon>Fungi incertae sedis</taxon>
        <taxon>Chytridiomycota</taxon>
        <taxon>Chytridiomycota incertae sedis</taxon>
        <taxon>Neocallimastigomycetes</taxon>
        <taxon>Neocallimastigales</taxon>
        <taxon>Neocallimastigaceae</taxon>
        <taxon>Piromyces</taxon>
    </lineage>
</organism>
<dbReference type="AlphaFoldDB" id="A0A1Y1V425"/>
<feature type="transmembrane region" description="Helical" evidence="2">
    <location>
        <begin position="88"/>
        <end position="106"/>
    </location>
</feature>
<keyword evidence="4" id="KW-1185">Reference proteome</keyword>
<proteinExistence type="predicted"/>
<evidence type="ECO:0000256" key="2">
    <source>
        <dbReference type="SAM" id="Phobius"/>
    </source>
</evidence>
<gene>
    <name evidence="3" type="ORF">BCR36DRAFT_585730</name>
</gene>
<evidence type="ECO:0000313" key="4">
    <source>
        <dbReference type="Proteomes" id="UP000193719"/>
    </source>
</evidence>
<accession>A0A1Y1V425</accession>
<dbReference type="EMBL" id="MCFH01000040">
    <property type="protein sequence ID" value="ORX45417.1"/>
    <property type="molecule type" value="Genomic_DNA"/>
</dbReference>
<keyword evidence="2" id="KW-1133">Transmembrane helix</keyword>
<evidence type="ECO:0000256" key="1">
    <source>
        <dbReference type="SAM" id="MobiDB-lite"/>
    </source>
</evidence>
<protein>
    <submittedName>
        <fullName evidence="3">Uncharacterized protein</fullName>
    </submittedName>
</protein>